<name>Q6KDF6_ECOLX</name>
<organism evidence="1">
    <name type="scientific">Escherichia coli</name>
    <dbReference type="NCBI Taxonomy" id="562"/>
    <lineage>
        <taxon>Bacteria</taxon>
        <taxon>Pseudomonadati</taxon>
        <taxon>Pseudomonadota</taxon>
        <taxon>Gammaproteobacteria</taxon>
        <taxon>Enterobacterales</taxon>
        <taxon>Enterobacteriaceae</taxon>
        <taxon>Escherichia</taxon>
    </lineage>
</organism>
<evidence type="ECO:0000313" key="1">
    <source>
        <dbReference type="EMBL" id="CAE55660.1"/>
    </source>
</evidence>
<dbReference type="AlphaFoldDB" id="Q6KDF6"/>
<accession>Q6KDF6</accession>
<sequence>MNNHTLHHTVNRAAGRGEIWRIANMNRLSQRKDLGVHQEAERLFHVDKRTGRRQQDMRARFDDGIRFHRNCDHAHCLTIAAQFCQQTQVVLARVRVAGDVHHDKRFAIDQRFWSQMITTQNQRILGEIQRVGELTNKAAKIGGRHSGITAELVHLIGGCFNQ</sequence>
<dbReference type="EMBL" id="AJ586887">
    <property type="protein sequence ID" value="CAE55660.1"/>
    <property type="molecule type" value="Genomic_DNA"/>
</dbReference>
<proteinExistence type="predicted"/>
<protein>
    <submittedName>
        <fullName evidence="1">Uncharacterized protein</fullName>
    </submittedName>
</protein>
<reference evidence="1" key="1">
    <citation type="journal article" date="2004" name="J. Bacteriol.">
        <title>Analysis of the genome structure of the nonpathogenic probiotic Escherichia coli strain Nissle 1917.</title>
        <authorList>
            <person name="Grozdanov L."/>
            <person name="Raasch C."/>
            <person name="Schulze J."/>
            <person name="Sonnenborn U."/>
            <person name="Gottschalk G."/>
            <person name="Hacker J."/>
            <person name="Dobrindt U."/>
        </authorList>
    </citation>
    <scope>NUCLEOTIDE SEQUENCE</scope>
    <source>
        <strain evidence="1">Nissle 1917</strain>
    </source>
</reference>